<keyword evidence="3" id="KW-1003">Cell membrane</keyword>
<dbReference type="InterPro" id="IPR011527">
    <property type="entry name" value="ABC1_TM_dom"/>
</dbReference>
<dbReference type="InterPro" id="IPR003593">
    <property type="entry name" value="AAA+_ATPase"/>
</dbReference>
<keyword evidence="8 10" id="KW-1133">Transmembrane helix</keyword>
<dbReference type="InterPro" id="IPR014216">
    <property type="entry name" value="ABC_transptr_CydD"/>
</dbReference>
<accession>A0A2M8RWX3</accession>
<dbReference type="CDD" id="cd18584">
    <property type="entry name" value="ABC_6TM_AarD_CydD"/>
    <property type="match status" value="1"/>
</dbReference>
<proteinExistence type="predicted"/>
<keyword evidence="6" id="KW-0547">Nucleotide-binding</keyword>
<evidence type="ECO:0000256" key="8">
    <source>
        <dbReference type="ARBA" id="ARBA00022989"/>
    </source>
</evidence>
<evidence type="ECO:0000313" key="13">
    <source>
        <dbReference type="EMBL" id="PJG83397.1"/>
    </source>
</evidence>
<dbReference type="RefSeq" id="WP_100296334.1">
    <property type="nucleotide sequence ID" value="NZ_PHGZ01000008.1"/>
</dbReference>
<evidence type="ECO:0000256" key="9">
    <source>
        <dbReference type="ARBA" id="ARBA00023136"/>
    </source>
</evidence>
<dbReference type="AlphaFoldDB" id="A0A2M8RWX3"/>
<dbReference type="Pfam" id="PF00664">
    <property type="entry name" value="ABC_membrane"/>
    <property type="match status" value="1"/>
</dbReference>
<dbReference type="InterPro" id="IPR017871">
    <property type="entry name" value="ABC_transporter-like_CS"/>
</dbReference>
<feature type="domain" description="ABC transporter" evidence="11">
    <location>
        <begin position="351"/>
        <end position="582"/>
    </location>
</feature>
<dbReference type="EMBL" id="PHGZ01000008">
    <property type="protein sequence ID" value="PJG83397.1"/>
    <property type="molecule type" value="Genomic_DNA"/>
</dbReference>
<feature type="transmembrane region" description="Helical" evidence="10">
    <location>
        <begin position="23"/>
        <end position="43"/>
    </location>
</feature>
<dbReference type="PROSITE" id="PS50929">
    <property type="entry name" value="ABC_TM1F"/>
    <property type="match status" value="1"/>
</dbReference>
<keyword evidence="2" id="KW-0813">Transport</keyword>
<evidence type="ECO:0000256" key="2">
    <source>
        <dbReference type="ARBA" id="ARBA00022448"/>
    </source>
</evidence>
<dbReference type="Gene3D" id="3.40.50.300">
    <property type="entry name" value="P-loop containing nucleotide triphosphate hydrolases"/>
    <property type="match status" value="1"/>
</dbReference>
<dbReference type="GO" id="GO:0016887">
    <property type="term" value="F:ATP hydrolysis activity"/>
    <property type="evidence" value="ECO:0007669"/>
    <property type="project" value="InterPro"/>
</dbReference>
<dbReference type="GO" id="GO:0042883">
    <property type="term" value="P:cysteine transport"/>
    <property type="evidence" value="ECO:0007669"/>
    <property type="project" value="InterPro"/>
</dbReference>
<dbReference type="GO" id="GO:0140359">
    <property type="term" value="F:ABC-type transporter activity"/>
    <property type="evidence" value="ECO:0007669"/>
    <property type="project" value="InterPro"/>
</dbReference>
<feature type="transmembrane region" description="Helical" evidence="10">
    <location>
        <begin position="145"/>
        <end position="161"/>
    </location>
</feature>
<dbReference type="InterPro" id="IPR027417">
    <property type="entry name" value="P-loop_NTPase"/>
</dbReference>
<dbReference type="SUPFAM" id="SSF90123">
    <property type="entry name" value="ABC transporter transmembrane region"/>
    <property type="match status" value="1"/>
</dbReference>
<comment type="subcellular location">
    <subcellularLocation>
        <location evidence="1">Cell inner membrane</location>
        <topology evidence="1">Multi-pass membrane protein</topology>
    </subcellularLocation>
</comment>
<evidence type="ECO:0000256" key="3">
    <source>
        <dbReference type="ARBA" id="ARBA00022475"/>
    </source>
</evidence>
<evidence type="ECO:0000259" key="11">
    <source>
        <dbReference type="PROSITE" id="PS50893"/>
    </source>
</evidence>
<protein>
    <submittedName>
        <fullName evidence="13">Thiol reductant ABC exporter subunit CydD</fullName>
    </submittedName>
</protein>
<evidence type="ECO:0000256" key="1">
    <source>
        <dbReference type="ARBA" id="ARBA00004429"/>
    </source>
</evidence>
<evidence type="ECO:0000256" key="7">
    <source>
        <dbReference type="ARBA" id="ARBA00022840"/>
    </source>
</evidence>
<dbReference type="PROSITE" id="PS50893">
    <property type="entry name" value="ABC_TRANSPORTER_2"/>
    <property type="match status" value="1"/>
</dbReference>
<feature type="transmembrane region" description="Helical" evidence="10">
    <location>
        <begin position="245"/>
        <end position="270"/>
    </location>
</feature>
<feature type="transmembrane region" description="Helical" evidence="10">
    <location>
        <begin position="63"/>
        <end position="82"/>
    </location>
</feature>
<keyword evidence="14" id="KW-1185">Reference proteome</keyword>
<feature type="transmembrane region" description="Helical" evidence="10">
    <location>
        <begin position="276"/>
        <end position="297"/>
    </location>
</feature>
<dbReference type="PANTHER" id="PTHR24221:SF261">
    <property type="entry name" value="GLUTATHIONE_L-CYSTEINE TRANSPORT SYSTEM ATP-BINDING_PERMEASE PROTEIN CYDD"/>
    <property type="match status" value="1"/>
</dbReference>
<gene>
    <name evidence="13" type="ORF">CVP04_04545</name>
</gene>
<dbReference type="NCBIfam" id="NF008379">
    <property type="entry name" value="PRK11174.1"/>
    <property type="match status" value="1"/>
</dbReference>
<dbReference type="GO" id="GO:0005524">
    <property type="term" value="F:ATP binding"/>
    <property type="evidence" value="ECO:0007669"/>
    <property type="project" value="UniProtKB-KW"/>
</dbReference>
<dbReference type="InterPro" id="IPR036640">
    <property type="entry name" value="ABC1_TM_sf"/>
</dbReference>
<keyword evidence="5 10" id="KW-0812">Transmembrane</keyword>
<dbReference type="NCBIfam" id="TIGR02857">
    <property type="entry name" value="CydD"/>
    <property type="match status" value="1"/>
</dbReference>
<evidence type="ECO:0000313" key="14">
    <source>
        <dbReference type="Proteomes" id="UP000230282"/>
    </source>
</evidence>
<dbReference type="OrthoDB" id="9806127at2"/>
<evidence type="ECO:0000256" key="4">
    <source>
        <dbReference type="ARBA" id="ARBA00022519"/>
    </source>
</evidence>
<organism evidence="13 14">
    <name type="scientific">Caviibacterium pharyngocola</name>
    <dbReference type="NCBI Taxonomy" id="28159"/>
    <lineage>
        <taxon>Bacteria</taxon>
        <taxon>Pseudomonadati</taxon>
        <taxon>Pseudomonadota</taxon>
        <taxon>Gammaproteobacteria</taxon>
        <taxon>Pasteurellales</taxon>
        <taxon>Pasteurellaceae</taxon>
        <taxon>Caviibacterium</taxon>
    </lineage>
</organism>
<comment type="caution">
    <text evidence="13">The sequence shown here is derived from an EMBL/GenBank/DDBJ whole genome shotgun (WGS) entry which is preliminary data.</text>
</comment>
<dbReference type="Pfam" id="PF00005">
    <property type="entry name" value="ABC_tran"/>
    <property type="match status" value="1"/>
</dbReference>
<dbReference type="InterPro" id="IPR039421">
    <property type="entry name" value="Type_1_exporter"/>
</dbReference>
<dbReference type="SUPFAM" id="SSF52540">
    <property type="entry name" value="P-loop containing nucleoside triphosphate hydrolases"/>
    <property type="match status" value="1"/>
</dbReference>
<dbReference type="SMART" id="SM00382">
    <property type="entry name" value="AAA"/>
    <property type="match status" value="1"/>
</dbReference>
<name>A0A2M8RWX3_9PAST</name>
<dbReference type="Proteomes" id="UP000230282">
    <property type="component" value="Unassembled WGS sequence"/>
</dbReference>
<sequence>MDKARQKYLQQWLRTQQKPIKKLLGLNILLAGISSLILVAQTYLLATLLHELIIVGTAREELLPHFIGLIVGFALRAFILWAREKIGFKCGQNLRQIIRRQIFDKIHQVGPAVINRKPAGAWATIMLEQVENLHNFYARYLPQQALSVIVPVVILIAVFPINWAAGLILMLTAPLVPIFMILVGIAAADSSQKNMATLARLSGQFLDRLRGLETLRLFNRAQEQTEHIEDSTEEFRETTMDVLKIAFLSSAVLEFFTSVSIALMAVYFGFSYLGEINFGAYSTPITLFAGFFCLTLAPEFYQPLRDLGTYYHDRAAGIGAADVIVEFLEQPSFNTQQAQARLPDNQSAVEIRAENLVILSPQGQALTRPLNFYLPSNAHIALVGQSGAGKTSLINVLLGFLSYQGSLTINGIELNTLDRIQWRKNIAWVGQNPLLLQGSIRENLLLGDIQASEQEITQALAQAQATEFTDKLGLDSEIKEGGIGLSVGQAQRLAVARALLRKGRLLLLDEPTASLDAQSENLVLQALRQISRRQTTLMITHRIEDLKQCDLILVMRQGEIVQQGHFEQLQHQGFFAELLAQRKQDIN</sequence>
<dbReference type="GO" id="GO:0034040">
    <property type="term" value="F:ATPase-coupled lipid transmembrane transporter activity"/>
    <property type="evidence" value="ECO:0007669"/>
    <property type="project" value="TreeGrafter"/>
</dbReference>
<dbReference type="PANTHER" id="PTHR24221">
    <property type="entry name" value="ATP-BINDING CASSETTE SUB-FAMILY B"/>
    <property type="match status" value="1"/>
</dbReference>
<evidence type="ECO:0000256" key="6">
    <source>
        <dbReference type="ARBA" id="ARBA00022741"/>
    </source>
</evidence>
<dbReference type="InterPro" id="IPR003439">
    <property type="entry name" value="ABC_transporter-like_ATP-bd"/>
</dbReference>
<feature type="transmembrane region" description="Helical" evidence="10">
    <location>
        <begin position="167"/>
        <end position="188"/>
    </location>
</feature>
<evidence type="ECO:0000259" key="12">
    <source>
        <dbReference type="PROSITE" id="PS50929"/>
    </source>
</evidence>
<keyword evidence="9 10" id="KW-0472">Membrane</keyword>
<keyword evidence="7" id="KW-0067">ATP-binding</keyword>
<reference evidence="13 14" key="1">
    <citation type="submission" date="2017-11" db="EMBL/GenBank/DDBJ databases">
        <title>Reclassification of Bisgaard taxon 5 as Caviibacterium pharyngocola gen. nov., sp. nov.</title>
        <authorList>
            <person name="Christensen H."/>
        </authorList>
    </citation>
    <scope>NUCLEOTIDE SEQUENCE [LARGE SCALE GENOMIC DNA]</scope>
    <source>
        <strain evidence="13 14">7_3</strain>
    </source>
</reference>
<dbReference type="GO" id="GO:0005886">
    <property type="term" value="C:plasma membrane"/>
    <property type="evidence" value="ECO:0007669"/>
    <property type="project" value="UniProtKB-SubCell"/>
</dbReference>
<evidence type="ECO:0000256" key="5">
    <source>
        <dbReference type="ARBA" id="ARBA00022692"/>
    </source>
</evidence>
<dbReference type="Gene3D" id="1.20.1560.10">
    <property type="entry name" value="ABC transporter type 1, transmembrane domain"/>
    <property type="match status" value="1"/>
</dbReference>
<dbReference type="FunFam" id="1.20.1560.10:FF:000039">
    <property type="entry name" value="Cysteine/glutathione ABC transporter permease/ATP-binding protein CydD"/>
    <property type="match status" value="1"/>
</dbReference>
<dbReference type="PROSITE" id="PS00211">
    <property type="entry name" value="ABC_TRANSPORTER_1"/>
    <property type="match status" value="1"/>
</dbReference>
<evidence type="ECO:0000256" key="10">
    <source>
        <dbReference type="SAM" id="Phobius"/>
    </source>
</evidence>
<keyword evidence="4" id="KW-0997">Cell inner membrane</keyword>
<feature type="domain" description="ABC transmembrane type-1" evidence="12">
    <location>
        <begin position="28"/>
        <end position="316"/>
    </location>
</feature>